<dbReference type="SUPFAM" id="SSF56672">
    <property type="entry name" value="DNA/RNA polymerases"/>
    <property type="match status" value="1"/>
</dbReference>
<dbReference type="PANTHER" id="PTHR11439:SF461">
    <property type="entry name" value="OS10G0432200 PROTEIN"/>
    <property type="match status" value="1"/>
</dbReference>
<dbReference type="AlphaFoldDB" id="A0A8T3AE29"/>
<protein>
    <recommendedName>
        <fullName evidence="1">Reverse transcriptase Ty1/copia-type domain-containing protein</fullName>
    </recommendedName>
</protein>
<dbReference type="Proteomes" id="UP000829196">
    <property type="component" value="Unassembled WGS sequence"/>
</dbReference>
<evidence type="ECO:0000259" key="1">
    <source>
        <dbReference type="Pfam" id="PF07727"/>
    </source>
</evidence>
<evidence type="ECO:0000313" key="3">
    <source>
        <dbReference type="Proteomes" id="UP000829196"/>
    </source>
</evidence>
<dbReference type="PANTHER" id="PTHR11439">
    <property type="entry name" value="GAG-POL-RELATED RETROTRANSPOSON"/>
    <property type="match status" value="1"/>
</dbReference>
<organism evidence="2 3">
    <name type="scientific">Dendrobium nobile</name>
    <name type="common">Orchid</name>
    <dbReference type="NCBI Taxonomy" id="94219"/>
    <lineage>
        <taxon>Eukaryota</taxon>
        <taxon>Viridiplantae</taxon>
        <taxon>Streptophyta</taxon>
        <taxon>Embryophyta</taxon>
        <taxon>Tracheophyta</taxon>
        <taxon>Spermatophyta</taxon>
        <taxon>Magnoliopsida</taxon>
        <taxon>Liliopsida</taxon>
        <taxon>Asparagales</taxon>
        <taxon>Orchidaceae</taxon>
        <taxon>Epidendroideae</taxon>
        <taxon>Malaxideae</taxon>
        <taxon>Dendrobiinae</taxon>
        <taxon>Dendrobium</taxon>
    </lineage>
</organism>
<sequence length="333" mass="37940">MSTIFLLIYVDDILITGNNSLAISDLLQKLHTKFAMKHLGQAHSFLGIQITSRPNQYFLSQPQYANSILQIANMTSSNSLANPTCTKLPQNLVEDPILSDRNTYRKITGSLQYLTITRPDISYSVNILSQHMHNLMPPHIYLLKRLLRYIHGMQYFGIPFSDANWARDLVSRKSTSGFCSFLGTTLISRTVKKQHTVARSSTESEYRALAAATADLIWLLRILADFQVPLDKPTDLYCDNTSYIALANNLVYHARKKQIEIDHRFIRDHIQNKNIRLLPLSTIDQITDIFTKPLSTPRFLQLRLKLTVAEDPSVCGDILEHQNSKTQNQEGHV</sequence>
<dbReference type="OrthoDB" id="414945at2759"/>
<gene>
    <name evidence="2" type="ORF">KFK09_024554</name>
</gene>
<feature type="domain" description="Reverse transcriptase Ty1/copia-type" evidence="1">
    <location>
        <begin position="4"/>
        <end position="84"/>
    </location>
</feature>
<accession>A0A8T3AE29</accession>
<name>A0A8T3AE29_DENNO</name>
<dbReference type="InterPro" id="IPR043502">
    <property type="entry name" value="DNA/RNA_pol_sf"/>
</dbReference>
<proteinExistence type="predicted"/>
<dbReference type="Pfam" id="PF07727">
    <property type="entry name" value="RVT_2"/>
    <property type="match status" value="1"/>
</dbReference>
<keyword evidence="3" id="KW-1185">Reference proteome</keyword>
<dbReference type="CDD" id="cd09272">
    <property type="entry name" value="RNase_HI_RT_Ty1"/>
    <property type="match status" value="1"/>
</dbReference>
<comment type="caution">
    <text evidence="2">The sequence shown here is derived from an EMBL/GenBank/DDBJ whole genome shotgun (WGS) entry which is preliminary data.</text>
</comment>
<dbReference type="EMBL" id="JAGYWB010000017">
    <property type="protein sequence ID" value="KAI0494420.1"/>
    <property type="molecule type" value="Genomic_DNA"/>
</dbReference>
<reference evidence="2" key="1">
    <citation type="journal article" date="2022" name="Front. Genet.">
        <title>Chromosome-Scale Assembly of the Dendrobium nobile Genome Provides Insights Into the Molecular Mechanism of the Biosynthesis of the Medicinal Active Ingredient of Dendrobium.</title>
        <authorList>
            <person name="Xu Q."/>
            <person name="Niu S.-C."/>
            <person name="Li K.-L."/>
            <person name="Zheng P.-J."/>
            <person name="Zhang X.-J."/>
            <person name="Jia Y."/>
            <person name="Liu Y."/>
            <person name="Niu Y.-X."/>
            <person name="Yu L.-H."/>
            <person name="Chen D.-F."/>
            <person name="Zhang G.-Q."/>
        </authorList>
    </citation>
    <scope>NUCLEOTIDE SEQUENCE</scope>
    <source>
        <tissue evidence="2">Leaf</tissue>
    </source>
</reference>
<evidence type="ECO:0000313" key="2">
    <source>
        <dbReference type="EMBL" id="KAI0494420.1"/>
    </source>
</evidence>
<dbReference type="InterPro" id="IPR013103">
    <property type="entry name" value="RVT_2"/>
</dbReference>